<proteinExistence type="predicted"/>
<evidence type="ECO:0000313" key="3">
    <source>
        <dbReference type="Proteomes" id="UP000317318"/>
    </source>
</evidence>
<dbReference type="Proteomes" id="UP000317318">
    <property type="component" value="Chromosome"/>
</dbReference>
<gene>
    <name evidence="2" type="ORF">Pan189_14340</name>
</gene>
<sequence>MPTKSKEYRILLKPLGRPKSFTRAQAREAVRQVISESRSEAGNSRQAKRRIAKK</sequence>
<accession>A0A517QZM8</accession>
<evidence type="ECO:0000313" key="2">
    <source>
        <dbReference type="EMBL" id="QDT37068.1"/>
    </source>
</evidence>
<feature type="compositionally biased region" description="Polar residues" evidence="1">
    <location>
        <begin position="34"/>
        <end position="45"/>
    </location>
</feature>
<feature type="region of interest" description="Disordered" evidence="1">
    <location>
        <begin position="34"/>
        <end position="54"/>
    </location>
</feature>
<reference evidence="2 3" key="1">
    <citation type="submission" date="2019-02" db="EMBL/GenBank/DDBJ databases">
        <title>Deep-cultivation of Planctomycetes and their phenomic and genomic characterization uncovers novel biology.</title>
        <authorList>
            <person name="Wiegand S."/>
            <person name="Jogler M."/>
            <person name="Boedeker C."/>
            <person name="Pinto D."/>
            <person name="Vollmers J."/>
            <person name="Rivas-Marin E."/>
            <person name="Kohn T."/>
            <person name="Peeters S.H."/>
            <person name="Heuer A."/>
            <person name="Rast P."/>
            <person name="Oberbeckmann S."/>
            <person name="Bunk B."/>
            <person name="Jeske O."/>
            <person name="Meyerdierks A."/>
            <person name="Storesund J.E."/>
            <person name="Kallscheuer N."/>
            <person name="Luecker S."/>
            <person name="Lage O.M."/>
            <person name="Pohl T."/>
            <person name="Merkel B.J."/>
            <person name="Hornburger P."/>
            <person name="Mueller R.-W."/>
            <person name="Bruemmer F."/>
            <person name="Labrenz M."/>
            <person name="Spormann A.M."/>
            <person name="Op den Camp H."/>
            <person name="Overmann J."/>
            <person name="Amann R."/>
            <person name="Jetten M.S.M."/>
            <person name="Mascher T."/>
            <person name="Medema M.H."/>
            <person name="Devos D.P."/>
            <person name="Kaster A.-K."/>
            <person name="Ovreas L."/>
            <person name="Rohde M."/>
            <person name="Galperin M.Y."/>
            <person name="Jogler C."/>
        </authorList>
    </citation>
    <scope>NUCLEOTIDE SEQUENCE [LARGE SCALE GENOMIC DNA]</scope>
    <source>
        <strain evidence="2 3">Pan189</strain>
    </source>
</reference>
<dbReference type="EMBL" id="CP036268">
    <property type="protein sequence ID" value="QDT37068.1"/>
    <property type="molecule type" value="Genomic_DNA"/>
</dbReference>
<organism evidence="2 3">
    <name type="scientific">Stratiformator vulcanicus</name>
    <dbReference type="NCBI Taxonomy" id="2527980"/>
    <lineage>
        <taxon>Bacteria</taxon>
        <taxon>Pseudomonadati</taxon>
        <taxon>Planctomycetota</taxon>
        <taxon>Planctomycetia</taxon>
        <taxon>Planctomycetales</taxon>
        <taxon>Planctomycetaceae</taxon>
        <taxon>Stratiformator</taxon>
    </lineage>
</organism>
<dbReference type="KEGG" id="svp:Pan189_14340"/>
<protein>
    <submittedName>
        <fullName evidence="2">Uncharacterized protein</fullName>
    </submittedName>
</protein>
<dbReference type="AlphaFoldDB" id="A0A517QZM8"/>
<keyword evidence="3" id="KW-1185">Reference proteome</keyword>
<name>A0A517QZM8_9PLAN</name>
<evidence type="ECO:0000256" key="1">
    <source>
        <dbReference type="SAM" id="MobiDB-lite"/>
    </source>
</evidence>